<comment type="caution">
    <text evidence="2">The sequence shown here is derived from an EMBL/GenBank/DDBJ whole genome shotgun (WGS) entry which is preliminary data.</text>
</comment>
<dbReference type="AlphaFoldDB" id="A0A0F9R0F3"/>
<protein>
    <submittedName>
        <fullName evidence="2">Uncharacterized protein</fullName>
    </submittedName>
</protein>
<keyword evidence="1" id="KW-0812">Transmembrane</keyword>
<proteinExistence type="predicted"/>
<sequence>MESDAEYDHVSAIQRIEKLLWGDKKLGLRGLQCRVNWCERLITINTVLVIVLLLINIADLQLSNGGGLIELLLKGLLGG</sequence>
<dbReference type="EMBL" id="LAZR01001566">
    <property type="protein sequence ID" value="KKN42647.1"/>
    <property type="molecule type" value="Genomic_DNA"/>
</dbReference>
<name>A0A0F9R0F3_9ZZZZ</name>
<accession>A0A0F9R0F3</accession>
<evidence type="ECO:0000313" key="2">
    <source>
        <dbReference type="EMBL" id="KKN42647.1"/>
    </source>
</evidence>
<evidence type="ECO:0000256" key="1">
    <source>
        <dbReference type="SAM" id="Phobius"/>
    </source>
</evidence>
<feature type="transmembrane region" description="Helical" evidence="1">
    <location>
        <begin position="41"/>
        <end position="58"/>
    </location>
</feature>
<reference evidence="2" key="1">
    <citation type="journal article" date="2015" name="Nature">
        <title>Complex archaea that bridge the gap between prokaryotes and eukaryotes.</title>
        <authorList>
            <person name="Spang A."/>
            <person name="Saw J.H."/>
            <person name="Jorgensen S.L."/>
            <person name="Zaremba-Niedzwiedzka K."/>
            <person name="Martijn J."/>
            <person name="Lind A.E."/>
            <person name="van Eijk R."/>
            <person name="Schleper C."/>
            <person name="Guy L."/>
            <person name="Ettema T.J."/>
        </authorList>
    </citation>
    <scope>NUCLEOTIDE SEQUENCE</scope>
</reference>
<gene>
    <name evidence="2" type="ORF">LCGC14_0710990</name>
</gene>
<keyword evidence="1" id="KW-0472">Membrane</keyword>
<organism evidence="2">
    <name type="scientific">marine sediment metagenome</name>
    <dbReference type="NCBI Taxonomy" id="412755"/>
    <lineage>
        <taxon>unclassified sequences</taxon>
        <taxon>metagenomes</taxon>
        <taxon>ecological metagenomes</taxon>
    </lineage>
</organism>
<keyword evidence="1" id="KW-1133">Transmembrane helix</keyword>